<evidence type="ECO:0000256" key="1">
    <source>
        <dbReference type="SAM" id="Phobius"/>
    </source>
</evidence>
<proteinExistence type="predicted"/>
<dbReference type="InterPro" id="IPR025588">
    <property type="entry name" value="YcxB-like_C"/>
</dbReference>
<evidence type="ECO:0000259" key="2">
    <source>
        <dbReference type="Pfam" id="PF14317"/>
    </source>
</evidence>
<accession>A0ABR7EVJ0</accession>
<feature type="transmembrane region" description="Helical" evidence="1">
    <location>
        <begin position="29"/>
        <end position="47"/>
    </location>
</feature>
<evidence type="ECO:0000313" key="4">
    <source>
        <dbReference type="Proteomes" id="UP000647235"/>
    </source>
</evidence>
<feature type="transmembrane region" description="Helical" evidence="1">
    <location>
        <begin position="53"/>
        <end position="72"/>
    </location>
</feature>
<protein>
    <submittedName>
        <fullName evidence="3">YcxB family protein</fullName>
    </submittedName>
</protein>
<evidence type="ECO:0000313" key="3">
    <source>
        <dbReference type="EMBL" id="MBC5665263.1"/>
    </source>
</evidence>
<dbReference type="EMBL" id="JACOOY010000009">
    <property type="protein sequence ID" value="MBC5665263.1"/>
    <property type="molecule type" value="Genomic_DNA"/>
</dbReference>
<feature type="domain" description="YcxB-like C-terminal" evidence="2">
    <location>
        <begin position="94"/>
        <end position="152"/>
    </location>
</feature>
<keyword evidence="4" id="KW-1185">Reference proteome</keyword>
<organism evidence="3 4">
    <name type="scientific">Dorea hominis</name>
    <dbReference type="NCBI Taxonomy" id="2763040"/>
    <lineage>
        <taxon>Bacteria</taxon>
        <taxon>Bacillati</taxon>
        <taxon>Bacillota</taxon>
        <taxon>Clostridia</taxon>
        <taxon>Lachnospirales</taxon>
        <taxon>Lachnospiraceae</taxon>
        <taxon>Dorea</taxon>
    </lineage>
</organism>
<gene>
    <name evidence="3" type="ORF">H8S07_08225</name>
</gene>
<keyword evidence="1" id="KW-0812">Transmembrane</keyword>
<name>A0ABR7EVJ0_9FIRM</name>
<dbReference type="Proteomes" id="UP000647235">
    <property type="component" value="Unassembled WGS sequence"/>
</dbReference>
<keyword evidence="1" id="KW-0472">Membrane</keyword>
<sequence length="166" mass="18336">MAVKVEVKLDVPSVTDFTIHHICSGKIGIFRNVLGVLNVALAVAFLVKQQIALAVVFALFAAFVLGGLKMIIRNRVTKQMEHSNRLSVPVTYEFSEKGILTTTESDSGMASWDAFKRAVTTKKILILYSNSGQAIILPLNQIEAEYKEIADLIYENMPAPAVRVQR</sequence>
<dbReference type="RefSeq" id="WP_118288428.1">
    <property type="nucleotide sequence ID" value="NZ_JACOOY010000009.1"/>
</dbReference>
<reference evidence="3 4" key="1">
    <citation type="submission" date="2020-08" db="EMBL/GenBank/DDBJ databases">
        <title>Genome public.</title>
        <authorList>
            <person name="Liu C."/>
            <person name="Sun Q."/>
        </authorList>
    </citation>
    <scope>NUCLEOTIDE SEQUENCE [LARGE SCALE GENOMIC DNA]</scope>
    <source>
        <strain evidence="3 4">NSJ-36</strain>
    </source>
</reference>
<dbReference type="Pfam" id="PF14317">
    <property type="entry name" value="YcxB"/>
    <property type="match status" value="1"/>
</dbReference>
<keyword evidence="1" id="KW-1133">Transmembrane helix</keyword>
<comment type="caution">
    <text evidence="3">The sequence shown here is derived from an EMBL/GenBank/DDBJ whole genome shotgun (WGS) entry which is preliminary data.</text>
</comment>